<sequence>MSIRHHHPADDAGFDALVQVVPVLVDLVPAGDAFDFPARTLLHAGPPFDAPASVPAAVLNSAAAAAVFEGWAADREDALVRLRSGDLTLAAAQDYRCAVPLASVLSPSQFVQVVHDANRPDRRAFSSLNGGNGPALRLGLPTPNVVHHLRWLNGAFANAIRPGCRRGTALIPIADFALTMGDDLHGRTAAATARLVETLSSGNAWPSMATDFLDASPSFFLNLWMAATKCILSGAEGMQDCSLVSALGANGHQVGIQLAGRPGHWVRSPSSPPRGRLEAGITPQERLPAIGDSALIEASGLGAMGFEHSPPQRESFADFMSHPPAELARALLMAPHPAFARSKARFGLAARQAVASGHDLIVALGIIDIEGRRGRIGGGLWSSTPELFQRALEGLHPTPVHP</sequence>
<organism evidence="1 2">
    <name type="scientific">Variovorax paradoxus</name>
    <dbReference type="NCBI Taxonomy" id="34073"/>
    <lineage>
        <taxon>Bacteria</taxon>
        <taxon>Pseudomonadati</taxon>
        <taxon>Pseudomonadota</taxon>
        <taxon>Betaproteobacteria</taxon>
        <taxon>Burkholderiales</taxon>
        <taxon>Comamonadaceae</taxon>
        <taxon>Variovorax</taxon>
    </lineage>
</organism>
<name>A0AA91DN21_VARPD</name>
<dbReference type="Gene3D" id="1.10.10.660">
    <property type="entry name" value="conserved protein of unknown function from Enterococcus faecalis V583"/>
    <property type="match status" value="1"/>
</dbReference>
<evidence type="ECO:0000313" key="1">
    <source>
        <dbReference type="EMBL" id="OAK61436.1"/>
    </source>
</evidence>
<proteinExistence type="predicted"/>
<dbReference type="RefSeq" id="WP_081269256.1">
    <property type="nucleotide sequence ID" value="NZ_LVHG01000056.1"/>
</dbReference>
<accession>A0AA91DN21</accession>
<evidence type="ECO:0000313" key="2">
    <source>
        <dbReference type="Proteomes" id="UP000077852"/>
    </source>
</evidence>
<dbReference type="Gene3D" id="3.90.1700.10">
    <property type="entry name" value="v583 domain like"/>
    <property type="match status" value="1"/>
</dbReference>
<gene>
    <name evidence="1" type="ORF">A3K87_21150</name>
</gene>
<comment type="caution">
    <text evidence="1">The sequence shown here is derived from an EMBL/GenBank/DDBJ whole genome shotgun (WGS) entry which is preliminary data.</text>
</comment>
<dbReference type="Proteomes" id="UP000077852">
    <property type="component" value="Unassembled WGS sequence"/>
</dbReference>
<dbReference type="EMBL" id="LVHG01000056">
    <property type="protein sequence ID" value="OAK61436.1"/>
    <property type="molecule type" value="Genomic_DNA"/>
</dbReference>
<dbReference type="AlphaFoldDB" id="A0AA91DN21"/>
<dbReference type="Pfam" id="PF06545">
    <property type="entry name" value="AllG"/>
    <property type="match status" value="1"/>
</dbReference>
<evidence type="ECO:0008006" key="3">
    <source>
        <dbReference type="Google" id="ProtNLM"/>
    </source>
</evidence>
<reference evidence="1 2" key="1">
    <citation type="submission" date="2016-03" db="EMBL/GenBank/DDBJ databases">
        <title>Genome sequence of Variovorax paradoxus KB5.</title>
        <authorList>
            <person name="Jeong H."/>
            <person name="Hong C.E."/>
            <person name="Jo S.H."/>
            <person name="Park J.M."/>
        </authorList>
    </citation>
    <scope>NUCLEOTIDE SEQUENCE [LARGE SCALE GENOMIC DNA]</scope>
    <source>
        <strain evidence="1 2">KB5</strain>
    </source>
</reference>
<dbReference type="InterPro" id="IPR024033">
    <property type="entry name" value="OXTCase_su_AllG_h-dom"/>
</dbReference>
<dbReference type="Gene3D" id="3.90.1710.10">
    <property type="entry name" value="Enterococcus faecalis V583 domain"/>
    <property type="match status" value="1"/>
</dbReference>
<dbReference type="InterPro" id="IPR009499">
    <property type="entry name" value="AllG-like"/>
</dbReference>
<protein>
    <recommendedName>
        <fullName evidence="3">DUF1116 domain-containing protein</fullName>
    </recommendedName>
</protein>